<name>A5G5M3_GEOUR</name>
<protein>
    <submittedName>
        <fullName evidence="1">Uncharacterized protein</fullName>
    </submittedName>
</protein>
<dbReference type="RefSeq" id="WP_011939761.1">
    <property type="nucleotide sequence ID" value="NC_009483.1"/>
</dbReference>
<dbReference type="STRING" id="351605.Gura_2919"/>
<gene>
    <name evidence="1" type="ordered locus">Gura_2919</name>
</gene>
<keyword evidence="2" id="KW-1185">Reference proteome</keyword>
<sequence>MKLPQNRLTDIGSIPSPSAKVIERPELIWPSIPDSIDVENVKEHDRFTAPDHWIIKTRREFSDACKREESPGLGCGLFWEKLQESEQILILDKHFDKQAMITLRERLRGGRMKIQDLRIITSDDGARDLFSDIARLNTEGDWL</sequence>
<dbReference type="KEGG" id="gur:Gura_2919"/>
<dbReference type="AlphaFoldDB" id="A5G5M3"/>
<dbReference type="EMBL" id="CP000698">
    <property type="protein sequence ID" value="ABQ27091.1"/>
    <property type="molecule type" value="Genomic_DNA"/>
</dbReference>
<organism evidence="1 2">
    <name type="scientific">Geotalea uraniireducens (strain Rf4)</name>
    <name type="common">Geobacter uraniireducens</name>
    <dbReference type="NCBI Taxonomy" id="351605"/>
    <lineage>
        <taxon>Bacteria</taxon>
        <taxon>Pseudomonadati</taxon>
        <taxon>Thermodesulfobacteriota</taxon>
        <taxon>Desulfuromonadia</taxon>
        <taxon>Geobacterales</taxon>
        <taxon>Geobacteraceae</taxon>
        <taxon>Geotalea</taxon>
    </lineage>
</organism>
<proteinExistence type="predicted"/>
<evidence type="ECO:0000313" key="2">
    <source>
        <dbReference type="Proteomes" id="UP000006695"/>
    </source>
</evidence>
<reference evidence="1 2" key="1">
    <citation type="submission" date="2007-05" db="EMBL/GenBank/DDBJ databases">
        <title>Complete sequence of Geobacter uraniireducens Rf4.</title>
        <authorList>
            <consortium name="US DOE Joint Genome Institute"/>
            <person name="Copeland A."/>
            <person name="Lucas S."/>
            <person name="Lapidus A."/>
            <person name="Barry K."/>
            <person name="Detter J.C."/>
            <person name="Glavina del Rio T."/>
            <person name="Hammon N."/>
            <person name="Israni S."/>
            <person name="Dalin E."/>
            <person name="Tice H."/>
            <person name="Pitluck S."/>
            <person name="Chertkov O."/>
            <person name="Brettin T."/>
            <person name="Bruce D."/>
            <person name="Han C."/>
            <person name="Schmutz J."/>
            <person name="Larimer F."/>
            <person name="Land M."/>
            <person name="Hauser L."/>
            <person name="Kyrpides N."/>
            <person name="Mikhailova N."/>
            <person name="Shelobolina E."/>
            <person name="Aklujkar M."/>
            <person name="Lovley D."/>
            <person name="Richardson P."/>
        </authorList>
    </citation>
    <scope>NUCLEOTIDE SEQUENCE [LARGE SCALE GENOMIC DNA]</scope>
    <source>
        <strain evidence="1 2">Rf4</strain>
    </source>
</reference>
<accession>A5G5M3</accession>
<evidence type="ECO:0000313" key="1">
    <source>
        <dbReference type="EMBL" id="ABQ27091.1"/>
    </source>
</evidence>
<dbReference type="Proteomes" id="UP000006695">
    <property type="component" value="Chromosome"/>
</dbReference>
<dbReference type="HOGENOM" id="CLU_1803424_0_0_7"/>